<evidence type="ECO:0000256" key="1">
    <source>
        <dbReference type="SAM" id="MobiDB-lite"/>
    </source>
</evidence>
<keyword evidence="4" id="KW-1185">Reference proteome</keyword>
<feature type="chain" id="PRO_5005873713" description="Secreted protein" evidence="2">
    <location>
        <begin position="24"/>
        <end position="99"/>
    </location>
</feature>
<gene>
    <name evidence="3" type="ORF">RR48_02951</name>
</gene>
<feature type="region of interest" description="Disordered" evidence="1">
    <location>
        <begin position="36"/>
        <end position="71"/>
    </location>
</feature>
<dbReference type="AlphaFoldDB" id="A0A0N1I613"/>
<evidence type="ECO:0008006" key="5">
    <source>
        <dbReference type="Google" id="ProtNLM"/>
    </source>
</evidence>
<dbReference type="Proteomes" id="UP000053240">
    <property type="component" value="Unassembled WGS sequence"/>
</dbReference>
<dbReference type="InParanoid" id="A0A0N1I613"/>
<dbReference type="EMBL" id="KQ460938">
    <property type="protein sequence ID" value="KPJ10683.1"/>
    <property type="molecule type" value="Genomic_DNA"/>
</dbReference>
<keyword evidence="2" id="KW-0732">Signal</keyword>
<reference evidence="3 4" key="1">
    <citation type="journal article" date="2015" name="Nat. Commun.">
        <title>Outbred genome sequencing and CRISPR/Cas9 gene editing in butterflies.</title>
        <authorList>
            <person name="Li X."/>
            <person name="Fan D."/>
            <person name="Zhang W."/>
            <person name="Liu G."/>
            <person name="Zhang L."/>
            <person name="Zhao L."/>
            <person name="Fang X."/>
            <person name="Chen L."/>
            <person name="Dong Y."/>
            <person name="Chen Y."/>
            <person name="Ding Y."/>
            <person name="Zhao R."/>
            <person name="Feng M."/>
            <person name="Zhu Y."/>
            <person name="Feng Y."/>
            <person name="Jiang X."/>
            <person name="Zhu D."/>
            <person name="Xiang H."/>
            <person name="Feng X."/>
            <person name="Li S."/>
            <person name="Wang J."/>
            <person name="Zhang G."/>
            <person name="Kronforst M.R."/>
            <person name="Wang W."/>
        </authorList>
    </citation>
    <scope>NUCLEOTIDE SEQUENCE [LARGE SCALE GENOMIC DNA]</scope>
    <source>
        <strain evidence="3">Ya'a_city_454_Pm</strain>
        <tissue evidence="3">Whole body</tissue>
    </source>
</reference>
<protein>
    <recommendedName>
        <fullName evidence="5">Secreted protein</fullName>
    </recommendedName>
</protein>
<organism evidence="3 4">
    <name type="scientific">Papilio machaon</name>
    <name type="common">Old World swallowtail butterfly</name>
    <dbReference type="NCBI Taxonomy" id="76193"/>
    <lineage>
        <taxon>Eukaryota</taxon>
        <taxon>Metazoa</taxon>
        <taxon>Ecdysozoa</taxon>
        <taxon>Arthropoda</taxon>
        <taxon>Hexapoda</taxon>
        <taxon>Insecta</taxon>
        <taxon>Pterygota</taxon>
        <taxon>Neoptera</taxon>
        <taxon>Endopterygota</taxon>
        <taxon>Lepidoptera</taxon>
        <taxon>Glossata</taxon>
        <taxon>Ditrysia</taxon>
        <taxon>Papilionoidea</taxon>
        <taxon>Papilionidae</taxon>
        <taxon>Papilioninae</taxon>
        <taxon>Papilio</taxon>
    </lineage>
</organism>
<sequence>MLHVLVVLVTLLAFAVRWHYLMADMKARSVDAVESSRWCGGRRQQPGAGEIRQQRARPAASLHARSAALRPPCKRDPDIFLDNEPIGQQPRVHTYAAHT</sequence>
<accession>A0A0N1I613</accession>
<proteinExistence type="predicted"/>
<evidence type="ECO:0000313" key="3">
    <source>
        <dbReference type="EMBL" id="KPJ10683.1"/>
    </source>
</evidence>
<evidence type="ECO:0000256" key="2">
    <source>
        <dbReference type="SAM" id="SignalP"/>
    </source>
</evidence>
<feature type="compositionally biased region" description="Low complexity" evidence="1">
    <location>
        <begin position="56"/>
        <end position="71"/>
    </location>
</feature>
<feature type="signal peptide" evidence="2">
    <location>
        <begin position="1"/>
        <end position="23"/>
    </location>
</feature>
<evidence type="ECO:0000313" key="4">
    <source>
        <dbReference type="Proteomes" id="UP000053240"/>
    </source>
</evidence>
<name>A0A0N1I613_PAPMA</name>